<evidence type="ECO:0000256" key="5">
    <source>
        <dbReference type="ARBA" id="ARBA00022490"/>
    </source>
</evidence>
<keyword evidence="9 13" id="KW-0547">Nucleotide-binding</keyword>
<evidence type="ECO:0000256" key="2">
    <source>
        <dbReference type="ARBA" id="ARBA00007663"/>
    </source>
</evidence>
<keyword evidence="6 13" id="KW-0808">Transferase</keyword>
<evidence type="ECO:0000256" key="9">
    <source>
        <dbReference type="ARBA" id="ARBA00022741"/>
    </source>
</evidence>
<dbReference type="RefSeq" id="WP_377350231.1">
    <property type="nucleotide sequence ID" value="NZ_JBHLTP010000013.1"/>
</dbReference>
<dbReference type="Pfam" id="PF01300">
    <property type="entry name" value="Sua5_yciO_yrdC"/>
    <property type="match status" value="1"/>
</dbReference>
<dbReference type="Pfam" id="PF03481">
    <property type="entry name" value="Sua5_C"/>
    <property type="match status" value="1"/>
</dbReference>
<evidence type="ECO:0000256" key="10">
    <source>
        <dbReference type="ARBA" id="ARBA00022840"/>
    </source>
</evidence>
<dbReference type="InterPro" id="IPR017945">
    <property type="entry name" value="DHBP_synth_RibB-like_a/b_dom"/>
</dbReference>
<reference evidence="15 16" key="1">
    <citation type="submission" date="2024-09" db="EMBL/GenBank/DDBJ databases">
        <authorList>
            <person name="Sun Q."/>
            <person name="Mori K."/>
        </authorList>
    </citation>
    <scope>NUCLEOTIDE SEQUENCE [LARGE SCALE GENOMIC DNA]</scope>
    <source>
        <strain evidence="15 16">NCAIM B.02529</strain>
    </source>
</reference>
<evidence type="ECO:0000259" key="14">
    <source>
        <dbReference type="PROSITE" id="PS51163"/>
    </source>
</evidence>
<accession>A0ABV6LS36</accession>
<dbReference type="SUPFAM" id="SSF55821">
    <property type="entry name" value="YrdC/RibB"/>
    <property type="match status" value="1"/>
</dbReference>
<dbReference type="EMBL" id="JBHLTP010000013">
    <property type="protein sequence ID" value="MFC0525225.1"/>
    <property type="molecule type" value="Genomic_DNA"/>
</dbReference>
<dbReference type="InterPro" id="IPR006070">
    <property type="entry name" value="Sua5-like_dom"/>
</dbReference>
<comment type="function">
    <text evidence="13">Required for the formation of a threonylcarbamoyl group on adenosine at position 37 (t(6)A37) in tRNAs that read codons beginning with adenine.</text>
</comment>
<dbReference type="PANTHER" id="PTHR17490:SF16">
    <property type="entry name" value="THREONYLCARBAMOYL-AMP SYNTHASE"/>
    <property type="match status" value="1"/>
</dbReference>
<comment type="similarity">
    <text evidence="2 13">Belongs to the SUA5 family.</text>
</comment>
<protein>
    <recommendedName>
        <fullName evidence="4 13">Threonylcarbamoyl-AMP synthase</fullName>
        <shortName evidence="13">TC-AMP synthase</shortName>
        <ecNumber evidence="3 13">2.7.7.87</ecNumber>
    </recommendedName>
    <alternativeName>
        <fullName evidence="11 13">L-threonylcarbamoyladenylate synthase</fullName>
    </alternativeName>
</protein>
<name>A0ABV6LS36_9BACI</name>
<keyword evidence="8 13" id="KW-0548">Nucleotidyltransferase</keyword>
<dbReference type="InterPro" id="IPR010923">
    <property type="entry name" value="T(6)A37_SUA5"/>
</dbReference>
<keyword evidence="7 13" id="KW-0819">tRNA processing</keyword>
<dbReference type="InterPro" id="IPR005145">
    <property type="entry name" value="Sua5_C"/>
</dbReference>
<evidence type="ECO:0000256" key="6">
    <source>
        <dbReference type="ARBA" id="ARBA00022679"/>
    </source>
</evidence>
<sequence>METKYWNVEETHIDKNDTHIIEAAELLKRQEVVAFPTETVYGLGADATNEQAVQRIFSAKGRPADNPLIVHLANKHQIQEVVEDIPAVAHQLIDHFLPGPLTLILKSNGACAGNVTAGLSTVAIRIPDHPVAKAVLEACDLPLAAPSANRSGKPSPTTAQHVYDDLQERIAGILDGGPTGVGVESTVLDCSGDIPVILRPGGVTKQDLEAVIGEVAVDGALQNEQEKPKSPGMKYTHYAPEAPLWLIEGDVDFFRDQIQTLKQAGNKVGVIASTELAPSLSADWVETCGSRQDLRQVAEQLYNALRAFHPEEMDVILCETFPKEGVGEAIMNRLTKAATQKVTQT</sequence>
<dbReference type="Gene3D" id="3.40.50.11030">
    <property type="entry name" value="Threonylcarbamoyl-AMP synthase, C-terminal domain"/>
    <property type="match status" value="1"/>
</dbReference>
<dbReference type="PIRSF" id="PIRSF004930">
    <property type="entry name" value="Tln_factor_SUA5"/>
    <property type="match status" value="1"/>
</dbReference>
<evidence type="ECO:0000256" key="4">
    <source>
        <dbReference type="ARBA" id="ARBA00015492"/>
    </source>
</evidence>
<keyword evidence="16" id="KW-1185">Reference proteome</keyword>
<organism evidence="15 16">
    <name type="scientific">Pontibacillus salicampi</name>
    <dbReference type="NCBI Taxonomy" id="1449801"/>
    <lineage>
        <taxon>Bacteria</taxon>
        <taxon>Bacillati</taxon>
        <taxon>Bacillota</taxon>
        <taxon>Bacilli</taxon>
        <taxon>Bacillales</taxon>
        <taxon>Bacillaceae</taxon>
        <taxon>Pontibacillus</taxon>
    </lineage>
</organism>
<evidence type="ECO:0000256" key="7">
    <source>
        <dbReference type="ARBA" id="ARBA00022694"/>
    </source>
</evidence>
<evidence type="ECO:0000256" key="1">
    <source>
        <dbReference type="ARBA" id="ARBA00004496"/>
    </source>
</evidence>
<dbReference type="Proteomes" id="UP001589836">
    <property type="component" value="Unassembled WGS sequence"/>
</dbReference>
<evidence type="ECO:0000256" key="12">
    <source>
        <dbReference type="ARBA" id="ARBA00048366"/>
    </source>
</evidence>
<dbReference type="PROSITE" id="PS51163">
    <property type="entry name" value="YRDC"/>
    <property type="match status" value="1"/>
</dbReference>
<comment type="catalytic activity">
    <reaction evidence="12 13">
        <text>L-threonine + hydrogencarbonate + ATP = L-threonylcarbamoyladenylate + diphosphate + H2O</text>
        <dbReference type="Rhea" id="RHEA:36407"/>
        <dbReference type="ChEBI" id="CHEBI:15377"/>
        <dbReference type="ChEBI" id="CHEBI:17544"/>
        <dbReference type="ChEBI" id="CHEBI:30616"/>
        <dbReference type="ChEBI" id="CHEBI:33019"/>
        <dbReference type="ChEBI" id="CHEBI:57926"/>
        <dbReference type="ChEBI" id="CHEBI:73682"/>
        <dbReference type="EC" id="2.7.7.87"/>
    </reaction>
</comment>
<evidence type="ECO:0000256" key="3">
    <source>
        <dbReference type="ARBA" id="ARBA00012584"/>
    </source>
</evidence>
<dbReference type="GO" id="GO:0061710">
    <property type="term" value="F:L-threonylcarbamoyladenylate synthase"/>
    <property type="evidence" value="ECO:0007669"/>
    <property type="project" value="UniProtKB-EC"/>
</dbReference>
<evidence type="ECO:0000256" key="8">
    <source>
        <dbReference type="ARBA" id="ARBA00022695"/>
    </source>
</evidence>
<keyword evidence="5 13" id="KW-0963">Cytoplasm</keyword>
<evidence type="ECO:0000313" key="15">
    <source>
        <dbReference type="EMBL" id="MFC0525225.1"/>
    </source>
</evidence>
<evidence type="ECO:0000256" key="13">
    <source>
        <dbReference type="PIRNR" id="PIRNR004930"/>
    </source>
</evidence>
<dbReference type="NCBIfam" id="TIGR00057">
    <property type="entry name" value="L-threonylcarbamoyladenylate synthase"/>
    <property type="match status" value="1"/>
</dbReference>
<comment type="caution">
    <text evidence="15">The sequence shown here is derived from an EMBL/GenBank/DDBJ whole genome shotgun (WGS) entry which is preliminary data.</text>
</comment>
<dbReference type="PANTHER" id="PTHR17490">
    <property type="entry name" value="SUA5"/>
    <property type="match status" value="1"/>
</dbReference>
<dbReference type="InterPro" id="IPR050156">
    <property type="entry name" value="TC-AMP_synthase_SUA5"/>
</dbReference>
<comment type="subcellular location">
    <subcellularLocation>
        <location evidence="1 13">Cytoplasm</location>
    </subcellularLocation>
</comment>
<evidence type="ECO:0000256" key="11">
    <source>
        <dbReference type="ARBA" id="ARBA00029774"/>
    </source>
</evidence>
<dbReference type="Gene3D" id="3.90.870.10">
    <property type="entry name" value="DHBP synthase"/>
    <property type="match status" value="1"/>
</dbReference>
<gene>
    <name evidence="15" type="ORF">ACFFGV_16710</name>
</gene>
<keyword evidence="10 13" id="KW-0067">ATP-binding</keyword>
<proteinExistence type="inferred from homology"/>
<dbReference type="EC" id="2.7.7.87" evidence="3 13"/>
<feature type="domain" description="YrdC-like" evidence="14">
    <location>
        <begin position="17"/>
        <end position="203"/>
    </location>
</feature>
<evidence type="ECO:0000313" key="16">
    <source>
        <dbReference type="Proteomes" id="UP001589836"/>
    </source>
</evidence>
<dbReference type="InterPro" id="IPR038385">
    <property type="entry name" value="Sua5/YwlC_C"/>
</dbReference>